<dbReference type="InterPro" id="IPR025943">
    <property type="entry name" value="Sigma_54_int_dom_ATP-bd_2"/>
</dbReference>
<evidence type="ECO:0000256" key="11">
    <source>
        <dbReference type="ARBA" id="ARBA00023159"/>
    </source>
</evidence>
<evidence type="ECO:0000256" key="9">
    <source>
        <dbReference type="ARBA" id="ARBA00023015"/>
    </source>
</evidence>
<dbReference type="Gene3D" id="1.10.10.60">
    <property type="entry name" value="Homeodomain-like"/>
    <property type="match status" value="1"/>
</dbReference>
<evidence type="ECO:0000256" key="12">
    <source>
        <dbReference type="ARBA" id="ARBA00023163"/>
    </source>
</evidence>
<dbReference type="PANTHER" id="PTHR32071">
    <property type="entry name" value="TRANSCRIPTIONAL REGULATORY PROTEIN"/>
    <property type="match status" value="1"/>
</dbReference>
<dbReference type="GO" id="GO:0043565">
    <property type="term" value="F:sequence-specific DNA binding"/>
    <property type="evidence" value="ECO:0007669"/>
    <property type="project" value="InterPro"/>
</dbReference>
<reference evidence="20 21" key="1">
    <citation type="submission" date="2019-02" db="EMBL/GenBank/DDBJ databases">
        <title>Deep-cultivation of Planctomycetes and their phenomic and genomic characterization uncovers novel biology.</title>
        <authorList>
            <person name="Wiegand S."/>
            <person name="Jogler M."/>
            <person name="Boedeker C."/>
            <person name="Pinto D."/>
            <person name="Vollmers J."/>
            <person name="Rivas-Marin E."/>
            <person name="Kohn T."/>
            <person name="Peeters S.H."/>
            <person name="Heuer A."/>
            <person name="Rast P."/>
            <person name="Oberbeckmann S."/>
            <person name="Bunk B."/>
            <person name="Jeske O."/>
            <person name="Meyerdierks A."/>
            <person name="Storesund J.E."/>
            <person name="Kallscheuer N."/>
            <person name="Luecker S."/>
            <person name="Lage O.M."/>
            <person name="Pohl T."/>
            <person name="Merkel B.J."/>
            <person name="Hornburger P."/>
            <person name="Mueller R.-W."/>
            <person name="Bruemmer F."/>
            <person name="Labrenz M."/>
            <person name="Spormann A.M."/>
            <person name="Op den Camp H."/>
            <person name="Overmann J."/>
            <person name="Amann R."/>
            <person name="Jetten M.S.M."/>
            <person name="Mascher T."/>
            <person name="Medema M.H."/>
            <person name="Devos D.P."/>
            <person name="Kaster A.-K."/>
            <person name="Ovreas L."/>
            <person name="Rohde M."/>
            <person name="Galperin M.Y."/>
            <person name="Jogler C."/>
        </authorList>
    </citation>
    <scope>NUCLEOTIDE SEQUENCE [LARGE SCALE GENOMIC DNA]</scope>
    <source>
        <strain evidence="20 21">Q31a</strain>
    </source>
</reference>
<evidence type="ECO:0000256" key="13">
    <source>
        <dbReference type="ARBA" id="ARBA00023231"/>
    </source>
</evidence>
<keyword evidence="11" id="KW-0010">Activator</keyword>
<keyword evidence="4" id="KW-0678">Repressor</keyword>
<keyword evidence="12" id="KW-0804">Transcription</keyword>
<evidence type="ECO:0000256" key="8">
    <source>
        <dbReference type="ARBA" id="ARBA00023012"/>
    </source>
</evidence>
<dbReference type="PANTHER" id="PTHR32071:SF95">
    <property type="entry name" value="DNA-BINDING TRANSCRIPTIONAL REGULATOR NTRC"/>
    <property type="match status" value="1"/>
</dbReference>
<keyword evidence="21" id="KW-1185">Reference proteome</keyword>
<keyword evidence="5 16" id="KW-0597">Phosphoprotein</keyword>
<dbReference type="PROSITE" id="PS00676">
    <property type="entry name" value="SIGMA54_INTERACT_2"/>
    <property type="match status" value="1"/>
</dbReference>
<feature type="domain" description="Response regulatory" evidence="19">
    <location>
        <begin position="6"/>
        <end position="120"/>
    </location>
</feature>
<dbReference type="InterPro" id="IPR002078">
    <property type="entry name" value="Sigma_54_int"/>
</dbReference>
<keyword evidence="6" id="KW-0547">Nucleotide-binding</keyword>
<dbReference type="GO" id="GO:0006355">
    <property type="term" value="P:regulation of DNA-templated transcription"/>
    <property type="evidence" value="ECO:0007669"/>
    <property type="project" value="InterPro"/>
</dbReference>
<dbReference type="InterPro" id="IPR025662">
    <property type="entry name" value="Sigma_54_int_dom_ATP-bd_1"/>
</dbReference>
<dbReference type="Gene3D" id="3.40.50.2300">
    <property type="match status" value="1"/>
</dbReference>
<dbReference type="Gene3D" id="3.40.50.300">
    <property type="entry name" value="P-loop containing nucleotide triphosphate hydrolases"/>
    <property type="match status" value="1"/>
</dbReference>
<dbReference type="InterPro" id="IPR001789">
    <property type="entry name" value="Sig_transdc_resp-reg_receiver"/>
</dbReference>
<dbReference type="InterPro" id="IPR011006">
    <property type="entry name" value="CheY-like_superfamily"/>
</dbReference>
<dbReference type="GO" id="GO:0000160">
    <property type="term" value="P:phosphorelay signal transduction system"/>
    <property type="evidence" value="ECO:0007669"/>
    <property type="project" value="UniProtKB-KW"/>
</dbReference>
<dbReference type="GO" id="GO:0005524">
    <property type="term" value="F:ATP binding"/>
    <property type="evidence" value="ECO:0007669"/>
    <property type="project" value="UniProtKB-KW"/>
</dbReference>
<dbReference type="SUPFAM" id="SSF52172">
    <property type="entry name" value="CheY-like"/>
    <property type="match status" value="1"/>
</dbReference>
<organism evidence="20 21">
    <name type="scientific">Aureliella helgolandensis</name>
    <dbReference type="NCBI Taxonomy" id="2527968"/>
    <lineage>
        <taxon>Bacteria</taxon>
        <taxon>Pseudomonadati</taxon>
        <taxon>Planctomycetota</taxon>
        <taxon>Planctomycetia</taxon>
        <taxon>Pirellulales</taxon>
        <taxon>Pirellulaceae</taxon>
        <taxon>Aureliella</taxon>
    </lineage>
</organism>
<dbReference type="KEGG" id="ahel:Q31a_36740"/>
<evidence type="ECO:0000256" key="4">
    <source>
        <dbReference type="ARBA" id="ARBA00022491"/>
    </source>
</evidence>
<dbReference type="InterPro" id="IPR003593">
    <property type="entry name" value="AAA+_ATPase"/>
</dbReference>
<keyword evidence="3" id="KW-0963">Cytoplasm</keyword>
<dbReference type="SUPFAM" id="SSF46689">
    <property type="entry name" value="Homeodomain-like"/>
    <property type="match status" value="1"/>
</dbReference>
<evidence type="ECO:0000256" key="6">
    <source>
        <dbReference type="ARBA" id="ARBA00022741"/>
    </source>
</evidence>
<evidence type="ECO:0000256" key="17">
    <source>
        <dbReference type="SAM" id="MobiDB-lite"/>
    </source>
</evidence>
<dbReference type="RefSeq" id="WP_145080294.1">
    <property type="nucleotide sequence ID" value="NZ_CP036298.1"/>
</dbReference>
<evidence type="ECO:0000256" key="1">
    <source>
        <dbReference type="ARBA" id="ARBA00004496"/>
    </source>
</evidence>
<dbReference type="SMART" id="SM00448">
    <property type="entry name" value="REC"/>
    <property type="match status" value="1"/>
</dbReference>
<dbReference type="Pfam" id="PF00158">
    <property type="entry name" value="Sigma54_activat"/>
    <property type="match status" value="1"/>
</dbReference>
<gene>
    <name evidence="20" type="primary">zraR_4</name>
    <name evidence="20" type="ORF">Q31a_36740</name>
</gene>
<dbReference type="InterPro" id="IPR058031">
    <property type="entry name" value="AAA_lid_NorR"/>
</dbReference>
<dbReference type="InterPro" id="IPR002197">
    <property type="entry name" value="HTH_Fis"/>
</dbReference>
<evidence type="ECO:0000256" key="3">
    <source>
        <dbReference type="ARBA" id="ARBA00022490"/>
    </source>
</evidence>
<dbReference type="Proteomes" id="UP000318017">
    <property type="component" value="Chromosome"/>
</dbReference>
<dbReference type="CDD" id="cd00009">
    <property type="entry name" value="AAA"/>
    <property type="match status" value="1"/>
</dbReference>
<dbReference type="EMBL" id="CP036298">
    <property type="protein sequence ID" value="QDV25349.1"/>
    <property type="molecule type" value="Genomic_DNA"/>
</dbReference>
<keyword evidence="7" id="KW-0067">ATP-binding</keyword>
<dbReference type="GO" id="GO:0005737">
    <property type="term" value="C:cytoplasm"/>
    <property type="evidence" value="ECO:0007669"/>
    <property type="project" value="UniProtKB-SubCell"/>
</dbReference>
<evidence type="ECO:0000259" key="19">
    <source>
        <dbReference type="PROSITE" id="PS50110"/>
    </source>
</evidence>
<feature type="region of interest" description="Disordered" evidence="17">
    <location>
        <begin position="400"/>
        <end position="425"/>
    </location>
</feature>
<proteinExistence type="predicted"/>
<keyword evidence="10" id="KW-0238">DNA-binding</keyword>
<dbReference type="InterPro" id="IPR027417">
    <property type="entry name" value="P-loop_NTPase"/>
</dbReference>
<sequence length="515" mass="56626">MDITTKLLVIDDEPLILDVFECAFSQPEYIVQTAQNAAEGLAAFRDNRPDVVLMDVQMPDCTGLEALAQLQRLDPKIPIVLMTGHGTAATAIEAMRIGAFEYLLKPLQMENLTQVVTSAAETSRMTRTPAFLPSETPHQGNHGDCIVGSSRAMQEVYRAIGRVASRNVTVLILGESGTGKEVVARAIYQYSDRAAQRFLPVNCAAIPEHLLESELFGHEKGAFTGADRKRIGKFELASEGTLFLDEIGDMTPLMQTKILRVVQDQQFERVGGSESVQTDARLIAATNRDLAKAIADGSFRSDLFYRLNVYTIELPPLRERMEDLPELVDYFLYRYSHELKKPLTSYSPEALEQLNAYQWPGNIRELQSVIKRAVLEATGPVLVPAFLPDSIRRPQFRLASLSPAEPTPASPPTTESPLGRAGDNSKLARPITATALAEALEALAAQQLSNDSNNNIFEEVVAVAERAAIAATLRCTNGNLTESSRRLGISRTTLRAKMLSLQIHVDQNAVVNYSE</sequence>
<comment type="subcellular location">
    <subcellularLocation>
        <location evidence="1">Cytoplasm</location>
    </subcellularLocation>
</comment>
<evidence type="ECO:0000313" key="20">
    <source>
        <dbReference type="EMBL" id="QDV25349.1"/>
    </source>
</evidence>
<dbReference type="FunFam" id="3.40.50.300:FF:000006">
    <property type="entry name" value="DNA-binding transcriptional regulator NtrC"/>
    <property type="match status" value="1"/>
</dbReference>
<dbReference type="Pfam" id="PF00072">
    <property type="entry name" value="Response_reg"/>
    <property type="match status" value="1"/>
</dbReference>
<dbReference type="Pfam" id="PF25601">
    <property type="entry name" value="AAA_lid_14"/>
    <property type="match status" value="1"/>
</dbReference>
<dbReference type="OrthoDB" id="9803970at2"/>
<dbReference type="PROSITE" id="PS00675">
    <property type="entry name" value="SIGMA54_INTERACT_1"/>
    <property type="match status" value="1"/>
</dbReference>
<evidence type="ECO:0000313" key="21">
    <source>
        <dbReference type="Proteomes" id="UP000318017"/>
    </source>
</evidence>
<dbReference type="SMART" id="SM00382">
    <property type="entry name" value="AAA"/>
    <property type="match status" value="1"/>
</dbReference>
<name>A0A518G9V3_9BACT</name>
<dbReference type="PROSITE" id="PS50045">
    <property type="entry name" value="SIGMA54_INTERACT_4"/>
    <property type="match status" value="1"/>
</dbReference>
<keyword evidence="13" id="KW-0535">Nitrogen fixation</keyword>
<evidence type="ECO:0000256" key="10">
    <source>
        <dbReference type="ARBA" id="ARBA00023125"/>
    </source>
</evidence>
<keyword evidence="9" id="KW-0805">Transcription regulation</keyword>
<evidence type="ECO:0000256" key="7">
    <source>
        <dbReference type="ARBA" id="ARBA00022840"/>
    </source>
</evidence>
<dbReference type="Gene3D" id="1.10.8.60">
    <property type="match status" value="1"/>
</dbReference>
<protein>
    <recommendedName>
        <fullName evidence="2">DNA-binding transcriptional regulator NtrC</fullName>
    </recommendedName>
    <alternativeName>
        <fullName evidence="14">Nitrogen regulation protein NR(I)</fullName>
    </alternativeName>
    <alternativeName>
        <fullName evidence="15">Nitrogen regulator I</fullName>
    </alternativeName>
</protein>
<dbReference type="SUPFAM" id="SSF52540">
    <property type="entry name" value="P-loop containing nucleoside triphosphate hydrolases"/>
    <property type="match status" value="1"/>
</dbReference>
<evidence type="ECO:0000256" key="5">
    <source>
        <dbReference type="ARBA" id="ARBA00022553"/>
    </source>
</evidence>
<evidence type="ECO:0000256" key="2">
    <source>
        <dbReference type="ARBA" id="ARBA00019059"/>
    </source>
</evidence>
<evidence type="ECO:0000259" key="18">
    <source>
        <dbReference type="PROSITE" id="PS50045"/>
    </source>
</evidence>
<evidence type="ECO:0000256" key="14">
    <source>
        <dbReference type="ARBA" id="ARBA00029881"/>
    </source>
</evidence>
<feature type="domain" description="Sigma-54 factor interaction" evidence="18">
    <location>
        <begin position="146"/>
        <end position="375"/>
    </location>
</feature>
<feature type="modified residue" description="4-aspartylphosphate" evidence="16">
    <location>
        <position position="55"/>
    </location>
</feature>
<keyword evidence="8" id="KW-0902">Two-component regulatory system</keyword>
<evidence type="ECO:0000256" key="15">
    <source>
        <dbReference type="ARBA" id="ARBA00031910"/>
    </source>
</evidence>
<dbReference type="InterPro" id="IPR009057">
    <property type="entry name" value="Homeodomain-like_sf"/>
</dbReference>
<dbReference type="Pfam" id="PF02954">
    <property type="entry name" value="HTH_8"/>
    <property type="match status" value="1"/>
</dbReference>
<dbReference type="PROSITE" id="PS50110">
    <property type="entry name" value="RESPONSE_REGULATORY"/>
    <property type="match status" value="1"/>
</dbReference>
<evidence type="ECO:0000256" key="16">
    <source>
        <dbReference type="PROSITE-ProRule" id="PRU00169"/>
    </source>
</evidence>
<accession>A0A518G9V3</accession>
<dbReference type="AlphaFoldDB" id="A0A518G9V3"/>